<evidence type="ECO:0000256" key="1">
    <source>
        <dbReference type="SAM" id="MobiDB-lite"/>
    </source>
</evidence>
<organism evidence="2 3">
    <name type="scientific">Kingdonia uniflora</name>
    <dbReference type="NCBI Taxonomy" id="39325"/>
    <lineage>
        <taxon>Eukaryota</taxon>
        <taxon>Viridiplantae</taxon>
        <taxon>Streptophyta</taxon>
        <taxon>Embryophyta</taxon>
        <taxon>Tracheophyta</taxon>
        <taxon>Spermatophyta</taxon>
        <taxon>Magnoliopsida</taxon>
        <taxon>Ranunculales</taxon>
        <taxon>Circaeasteraceae</taxon>
        <taxon>Kingdonia</taxon>
    </lineage>
</organism>
<sequence length="191" mass="22440">MSSENGSSLPPDTSRRKYQSWGPKNNQTIRENLLPTICDWLDVDDDAKEDLRNIIIGTYELDPDEHQDFLDNKANMAIKNWKIQLRKNHYDIYYTDEERKNHRPKAVKKEDWNLFVDICSTAKEQEKREKGKIARRKMVSPHITGRMGSTGKKEILARINRLIENELKIMEKDLDHDPIAFEYEEDGNGHV</sequence>
<name>A0A7J7LVN6_9MAGN</name>
<dbReference type="PANTHER" id="PTHR33144:SF25">
    <property type="entry name" value="DUF4216 DOMAIN-CONTAINING PROTEIN"/>
    <property type="match status" value="1"/>
</dbReference>
<reference evidence="2 3" key="1">
    <citation type="journal article" date="2020" name="IScience">
        <title>Genome Sequencing of the Endangered Kingdonia uniflora (Circaeasteraceae, Ranunculales) Reveals Potential Mechanisms of Evolutionary Specialization.</title>
        <authorList>
            <person name="Sun Y."/>
            <person name="Deng T."/>
            <person name="Zhang A."/>
            <person name="Moore M.J."/>
            <person name="Landis J.B."/>
            <person name="Lin N."/>
            <person name="Zhang H."/>
            <person name="Zhang X."/>
            <person name="Huang J."/>
            <person name="Zhang X."/>
            <person name="Sun H."/>
            <person name="Wang H."/>
        </authorList>
    </citation>
    <scope>NUCLEOTIDE SEQUENCE [LARGE SCALE GENOMIC DNA]</scope>
    <source>
        <strain evidence="2">TB1705</strain>
        <tissue evidence="2">Leaf</tissue>
    </source>
</reference>
<evidence type="ECO:0000313" key="3">
    <source>
        <dbReference type="Proteomes" id="UP000541444"/>
    </source>
</evidence>
<dbReference type="Proteomes" id="UP000541444">
    <property type="component" value="Unassembled WGS sequence"/>
</dbReference>
<feature type="compositionally biased region" description="Polar residues" evidence="1">
    <location>
        <begin position="1"/>
        <end position="11"/>
    </location>
</feature>
<protein>
    <submittedName>
        <fullName evidence="2">Uncharacterized protein</fullName>
    </submittedName>
</protein>
<dbReference type="PANTHER" id="PTHR33144">
    <property type="entry name" value="OS10G0409366 PROTEIN-RELATED"/>
    <property type="match status" value="1"/>
</dbReference>
<gene>
    <name evidence="2" type="ORF">GIB67_008925</name>
</gene>
<dbReference type="OrthoDB" id="1913335at2759"/>
<proteinExistence type="predicted"/>
<comment type="caution">
    <text evidence="2">The sequence shown here is derived from an EMBL/GenBank/DDBJ whole genome shotgun (WGS) entry which is preliminary data.</text>
</comment>
<dbReference type="AlphaFoldDB" id="A0A7J7LVN6"/>
<evidence type="ECO:0000313" key="2">
    <source>
        <dbReference type="EMBL" id="KAF6146639.1"/>
    </source>
</evidence>
<keyword evidence="3" id="KW-1185">Reference proteome</keyword>
<accession>A0A7J7LVN6</accession>
<dbReference type="EMBL" id="JACGCM010001965">
    <property type="protein sequence ID" value="KAF6146639.1"/>
    <property type="molecule type" value="Genomic_DNA"/>
</dbReference>
<feature type="region of interest" description="Disordered" evidence="1">
    <location>
        <begin position="1"/>
        <end position="25"/>
    </location>
</feature>